<comment type="caution">
    <text evidence="1">The sequence shown here is derived from an EMBL/GenBank/DDBJ whole genome shotgun (WGS) entry which is preliminary data.</text>
</comment>
<accession>A0ACB8SGY0</accession>
<name>A0ACB8SGY0_9AGAM</name>
<evidence type="ECO:0000313" key="1">
    <source>
        <dbReference type="EMBL" id="KAI0055482.1"/>
    </source>
</evidence>
<evidence type="ECO:0000313" key="2">
    <source>
        <dbReference type="Proteomes" id="UP000814140"/>
    </source>
</evidence>
<sequence length="170" mass="17974">MSSLEPEFAAARSADTEYLVRRSMTKSYQLFSVITPPLYASTVLFRRGRGHLTVNRLLRATWLGGAAGIAGGGAFGYVRSVNSSADTLRARRIRAAYDTSSLRADDHATIGALLFAVVTPALFWKRATAIHLIFGGAGLGTAAGLLTHVGRSASGDVPPQHDLSPVTSDS</sequence>
<keyword evidence="2" id="KW-1185">Reference proteome</keyword>
<gene>
    <name evidence="1" type="ORF">BV25DRAFT_1895119</name>
</gene>
<reference evidence="1" key="1">
    <citation type="submission" date="2021-03" db="EMBL/GenBank/DDBJ databases">
        <authorList>
            <consortium name="DOE Joint Genome Institute"/>
            <person name="Ahrendt S."/>
            <person name="Looney B.P."/>
            <person name="Miyauchi S."/>
            <person name="Morin E."/>
            <person name="Drula E."/>
            <person name="Courty P.E."/>
            <person name="Chicoki N."/>
            <person name="Fauchery L."/>
            <person name="Kohler A."/>
            <person name="Kuo A."/>
            <person name="Labutti K."/>
            <person name="Pangilinan J."/>
            <person name="Lipzen A."/>
            <person name="Riley R."/>
            <person name="Andreopoulos W."/>
            <person name="He G."/>
            <person name="Johnson J."/>
            <person name="Barry K.W."/>
            <person name="Grigoriev I.V."/>
            <person name="Nagy L."/>
            <person name="Hibbett D."/>
            <person name="Henrissat B."/>
            <person name="Matheny P.B."/>
            <person name="Labbe J."/>
            <person name="Martin F."/>
        </authorList>
    </citation>
    <scope>NUCLEOTIDE SEQUENCE</scope>
    <source>
        <strain evidence="1">HHB10654</strain>
    </source>
</reference>
<dbReference type="Proteomes" id="UP000814140">
    <property type="component" value="Unassembled WGS sequence"/>
</dbReference>
<protein>
    <submittedName>
        <fullName evidence="1">Uncharacterized protein</fullName>
    </submittedName>
</protein>
<reference evidence="1" key="2">
    <citation type="journal article" date="2022" name="New Phytol.">
        <title>Evolutionary transition to the ectomycorrhizal habit in the genomes of a hyperdiverse lineage of mushroom-forming fungi.</title>
        <authorList>
            <person name="Looney B."/>
            <person name="Miyauchi S."/>
            <person name="Morin E."/>
            <person name="Drula E."/>
            <person name="Courty P.E."/>
            <person name="Kohler A."/>
            <person name="Kuo A."/>
            <person name="LaButti K."/>
            <person name="Pangilinan J."/>
            <person name="Lipzen A."/>
            <person name="Riley R."/>
            <person name="Andreopoulos W."/>
            <person name="He G."/>
            <person name="Johnson J."/>
            <person name="Nolan M."/>
            <person name="Tritt A."/>
            <person name="Barry K.W."/>
            <person name="Grigoriev I.V."/>
            <person name="Nagy L.G."/>
            <person name="Hibbett D."/>
            <person name="Henrissat B."/>
            <person name="Matheny P.B."/>
            <person name="Labbe J."/>
            <person name="Martin F.M."/>
        </authorList>
    </citation>
    <scope>NUCLEOTIDE SEQUENCE</scope>
    <source>
        <strain evidence="1">HHB10654</strain>
    </source>
</reference>
<organism evidence="1 2">
    <name type="scientific">Artomyces pyxidatus</name>
    <dbReference type="NCBI Taxonomy" id="48021"/>
    <lineage>
        <taxon>Eukaryota</taxon>
        <taxon>Fungi</taxon>
        <taxon>Dikarya</taxon>
        <taxon>Basidiomycota</taxon>
        <taxon>Agaricomycotina</taxon>
        <taxon>Agaricomycetes</taxon>
        <taxon>Russulales</taxon>
        <taxon>Auriscalpiaceae</taxon>
        <taxon>Artomyces</taxon>
    </lineage>
</organism>
<proteinExistence type="predicted"/>
<dbReference type="EMBL" id="MU277290">
    <property type="protein sequence ID" value="KAI0055482.1"/>
    <property type="molecule type" value="Genomic_DNA"/>
</dbReference>